<evidence type="ECO:0000256" key="8">
    <source>
        <dbReference type="ARBA" id="ARBA00022989"/>
    </source>
</evidence>
<gene>
    <name evidence="13" type="ORF">UFOPK1722_02055</name>
</gene>
<evidence type="ECO:0000313" key="13">
    <source>
        <dbReference type="EMBL" id="CAB4598445.1"/>
    </source>
</evidence>
<evidence type="ECO:0000256" key="7">
    <source>
        <dbReference type="ARBA" id="ARBA00022801"/>
    </source>
</evidence>
<keyword evidence="8 12" id="KW-1133">Transmembrane helix</keyword>
<evidence type="ECO:0000256" key="3">
    <source>
        <dbReference type="ARBA" id="ARBA00012374"/>
    </source>
</evidence>
<sequence length="114" mass="11846">MLALNPGTSRSGISMSAARARGFSRDAAARFSFLLSIPVTAGAVVVKVGGLVSDGIPDGLLWPMIVGVVTAGVSGWLAVWALMRLIRTKSFDGFVVYRVLAGVGVLVVLASGWR</sequence>
<accession>A0A6J6GHQ6</accession>
<feature type="transmembrane region" description="Helical" evidence="12">
    <location>
        <begin position="60"/>
        <end position="83"/>
    </location>
</feature>
<evidence type="ECO:0000256" key="1">
    <source>
        <dbReference type="ARBA" id="ARBA00004651"/>
    </source>
</evidence>
<name>A0A6J6GHQ6_9ZZZZ</name>
<comment type="similarity">
    <text evidence="2">Belongs to the UppP family.</text>
</comment>
<protein>
    <recommendedName>
        <fullName evidence="4">Undecaprenyl-diphosphatase</fullName>
        <ecNumber evidence="3">3.6.1.27</ecNumber>
    </recommendedName>
    <alternativeName>
        <fullName evidence="10">Undecaprenyl pyrophosphate phosphatase</fullName>
    </alternativeName>
</protein>
<evidence type="ECO:0000256" key="2">
    <source>
        <dbReference type="ARBA" id="ARBA00010621"/>
    </source>
</evidence>
<feature type="transmembrane region" description="Helical" evidence="12">
    <location>
        <begin position="95"/>
        <end position="113"/>
    </location>
</feature>
<dbReference type="InterPro" id="IPR003824">
    <property type="entry name" value="UppP"/>
</dbReference>
<keyword evidence="9 12" id="KW-0472">Membrane</keyword>
<keyword evidence="5" id="KW-1003">Cell membrane</keyword>
<dbReference type="GO" id="GO:0050380">
    <property type="term" value="F:undecaprenyl-diphosphatase activity"/>
    <property type="evidence" value="ECO:0007669"/>
    <property type="project" value="UniProtKB-EC"/>
</dbReference>
<dbReference type="PANTHER" id="PTHR30622:SF4">
    <property type="entry name" value="UNDECAPRENYL-DIPHOSPHATASE"/>
    <property type="match status" value="1"/>
</dbReference>
<dbReference type="Pfam" id="PF02673">
    <property type="entry name" value="BacA"/>
    <property type="match status" value="1"/>
</dbReference>
<evidence type="ECO:0000256" key="6">
    <source>
        <dbReference type="ARBA" id="ARBA00022692"/>
    </source>
</evidence>
<keyword evidence="6 12" id="KW-0812">Transmembrane</keyword>
<evidence type="ECO:0000256" key="10">
    <source>
        <dbReference type="ARBA" id="ARBA00032707"/>
    </source>
</evidence>
<dbReference type="EMBL" id="CAEZTS010000271">
    <property type="protein sequence ID" value="CAB4598445.1"/>
    <property type="molecule type" value="Genomic_DNA"/>
</dbReference>
<evidence type="ECO:0000256" key="5">
    <source>
        <dbReference type="ARBA" id="ARBA00022475"/>
    </source>
</evidence>
<keyword evidence="7" id="KW-0378">Hydrolase</keyword>
<comment type="catalytic activity">
    <reaction evidence="11">
        <text>di-trans,octa-cis-undecaprenyl diphosphate + H2O = di-trans,octa-cis-undecaprenyl phosphate + phosphate + H(+)</text>
        <dbReference type="Rhea" id="RHEA:28094"/>
        <dbReference type="ChEBI" id="CHEBI:15377"/>
        <dbReference type="ChEBI" id="CHEBI:15378"/>
        <dbReference type="ChEBI" id="CHEBI:43474"/>
        <dbReference type="ChEBI" id="CHEBI:58405"/>
        <dbReference type="ChEBI" id="CHEBI:60392"/>
        <dbReference type="EC" id="3.6.1.27"/>
    </reaction>
</comment>
<evidence type="ECO:0000256" key="12">
    <source>
        <dbReference type="SAM" id="Phobius"/>
    </source>
</evidence>
<evidence type="ECO:0000256" key="4">
    <source>
        <dbReference type="ARBA" id="ARBA00021581"/>
    </source>
</evidence>
<dbReference type="GO" id="GO:0005886">
    <property type="term" value="C:plasma membrane"/>
    <property type="evidence" value="ECO:0007669"/>
    <property type="project" value="UniProtKB-SubCell"/>
</dbReference>
<dbReference type="EC" id="3.6.1.27" evidence="3"/>
<evidence type="ECO:0000256" key="11">
    <source>
        <dbReference type="ARBA" id="ARBA00047594"/>
    </source>
</evidence>
<dbReference type="AlphaFoldDB" id="A0A6J6GHQ6"/>
<evidence type="ECO:0000256" key="9">
    <source>
        <dbReference type="ARBA" id="ARBA00023136"/>
    </source>
</evidence>
<feature type="transmembrane region" description="Helical" evidence="12">
    <location>
        <begin position="27"/>
        <end position="48"/>
    </location>
</feature>
<dbReference type="PANTHER" id="PTHR30622">
    <property type="entry name" value="UNDECAPRENYL-DIPHOSPHATASE"/>
    <property type="match status" value="1"/>
</dbReference>
<organism evidence="13">
    <name type="scientific">freshwater metagenome</name>
    <dbReference type="NCBI Taxonomy" id="449393"/>
    <lineage>
        <taxon>unclassified sequences</taxon>
        <taxon>metagenomes</taxon>
        <taxon>ecological metagenomes</taxon>
    </lineage>
</organism>
<comment type="subcellular location">
    <subcellularLocation>
        <location evidence="1">Cell membrane</location>
        <topology evidence="1">Multi-pass membrane protein</topology>
    </subcellularLocation>
</comment>
<proteinExistence type="inferred from homology"/>
<reference evidence="13" key="1">
    <citation type="submission" date="2020-05" db="EMBL/GenBank/DDBJ databases">
        <authorList>
            <person name="Chiriac C."/>
            <person name="Salcher M."/>
            <person name="Ghai R."/>
            <person name="Kavagutti S V."/>
        </authorList>
    </citation>
    <scope>NUCLEOTIDE SEQUENCE</scope>
</reference>